<feature type="compositionally biased region" description="Acidic residues" evidence="12">
    <location>
        <begin position="362"/>
        <end position="407"/>
    </location>
</feature>
<dbReference type="GO" id="GO:0005789">
    <property type="term" value="C:endoplasmic reticulum membrane"/>
    <property type="evidence" value="ECO:0007669"/>
    <property type="project" value="UniProtKB-SubCell"/>
</dbReference>
<proteinExistence type="predicted"/>
<evidence type="ECO:0000256" key="1">
    <source>
        <dbReference type="ARBA" id="ARBA00004115"/>
    </source>
</evidence>
<feature type="compositionally biased region" description="Basic and acidic residues" evidence="12">
    <location>
        <begin position="449"/>
        <end position="464"/>
    </location>
</feature>
<dbReference type="AlphaFoldDB" id="A0A6I8QIU7"/>
<evidence type="ECO:0000256" key="9">
    <source>
        <dbReference type="ARBA" id="ARBA00023136"/>
    </source>
</evidence>
<dbReference type="InterPro" id="IPR017937">
    <property type="entry name" value="Thioredoxin_CS"/>
</dbReference>
<dbReference type="Bgee" id="ENSXETG00000026035">
    <property type="expression patterns" value="Expressed in testis and 13 other cell types or tissues"/>
</dbReference>
<evidence type="ECO:0000256" key="11">
    <source>
        <dbReference type="ARBA" id="ARBA00023284"/>
    </source>
</evidence>
<dbReference type="InterPro" id="IPR052454">
    <property type="entry name" value="TMX_domain-containing"/>
</dbReference>
<evidence type="ECO:0000256" key="5">
    <source>
        <dbReference type="ARBA" id="ARBA00022729"/>
    </source>
</evidence>
<dbReference type="PROSITE" id="PS51352">
    <property type="entry name" value="THIOREDOXIN_2"/>
    <property type="match status" value="1"/>
</dbReference>
<evidence type="ECO:0000256" key="10">
    <source>
        <dbReference type="ARBA" id="ARBA00023157"/>
    </source>
</evidence>
<reference evidence="15" key="2">
    <citation type="submission" date="2020-05" db="UniProtKB">
        <authorList>
            <consortium name="Ensembl"/>
        </authorList>
    </citation>
    <scope>IDENTIFICATION</scope>
</reference>
<dbReference type="CDD" id="cd02994">
    <property type="entry name" value="PDI_a_TMX"/>
    <property type="match status" value="1"/>
</dbReference>
<keyword evidence="7" id="KW-0249">Electron transport</keyword>
<dbReference type="SUPFAM" id="SSF52833">
    <property type="entry name" value="Thioredoxin-like"/>
    <property type="match status" value="1"/>
</dbReference>
<evidence type="ECO:0000256" key="6">
    <source>
        <dbReference type="ARBA" id="ARBA00022824"/>
    </source>
</evidence>
<feature type="domain" description="Thioredoxin" evidence="14">
    <location>
        <begin position="136"/>
        <end position="246"/>
    </location>
</feature>
<feature type="transmembrane region" description="Helical" evidence="13">
    <location>
        <begin position="292"/>
        <end position="317"/>
    </location>
</feature>
<gene>
    <name evidence="15" type="primary">tmx4</name>
</gene>
<evidence type="ECO:0000256" key="3">
    <source>
        <dbReference type="ARBA" id="ARBA00022553"/>
    </source>
</evidence>
<dbReference type="Gene3D" id="3.40.30.10">
    <property type="entry name" value="Glutaredoxin"/>
    <property type="match status" value="1"/>
</dbReference>
<comment type="subcellular location">
    <subcellularLocation>
        <location evidence="1">Endoplasmic reticulum membrane</location>
        <topology evidence="1">Single-pass type I membrane protein</topology>
    </subcellularLocation>
</comment>
<dbReference type="InterPro" id="IPR036249">
    <property type="entry name" value="Thioredoxin-like_sf"/>
</dbReference>
<feature type="compositionally biased region" description="Acidic residues" evidence="12">
    <location>
        <begin position="420"/>
        <end position="436"/>
    </location>
</feature>
<evidence type="ECO:0000313" key="15">
    <source>
        <dbReference type="Ensembl" id="ENSXETP00000069551"/>
    </source>
</evidence>
<dbReference type="PANTHER" id="PTHR46107:SF1">
    <property type="entry name" value="THIOREDOXIN-RELATED TRANSMEMBRANE PROTEIN 4"/>
    <property type="match status" value="1"/>
</dbReference>
<keyword evidence="9 13" id="KW-0472">Membrane</keyword>
<evidence type="ECO:0000256" key="4">
    <source>
        <dbReference type="ARBA" id="ARBA00022692"/>
    </source>
</evidence>
<keyword evidence="5" id="KW-0732">Signal</keyword>
<name>A0A6I8QIU7_XENTR</name>
<evidence type="ECO:0000256" key="8">
    <source>
        <dbReference type="ARBA" id="ARBA00022989"/>
    </source>
</evidence>
<keyword evidence="11" id="KW-0676">Redox-active center</keyword>
<evidence type="ECO:0000256" key="12">
    <source>
        <dbReference type="SAM" id="MobiDB-lite"/>
    </source>
</evidence>
<keyword evidence="2" id="KW-0813">Transport</keyword>
<evidence type="ECO:0000259" key="14">
    <source>
        <dbReference type="PROSITE" id="PS51352"/>
    </source>
</evidence>
<evidence type="ECO:0000256" key="2">
    <source>
        <dbReference type="ARBA" id="ARBA00022448"/>
    </source>
</evidence>
<accession>A0A6I8QIU7</accession>
<dbReference type="Ensembl" id="ENSXETT00000103986">
    <property type="protein sequence ID" value="ENSXETP00000069551"/>
    <property type="gene ID" value="ENSXETG00000026035"/>
</dbReference>
<keyword evidence="10" id="KW-1015">Disulfide bond</keyword>
<dbReference type="PANTHER" id="PTHR46107">
    <property type="entry name" value="DUMPY: SHORTER THAN WILD-TYPE"/>
    <property type="match status" value="1"/>
</dbReference>
<reference evidence="15" key="1">
    <citation type="journal article" date="2010" name="Science">
        <title>The genome of the Western clawed frog Xenopus tropicalis.</title>
        <authorList>
            <person name="Hellsten U."/>
            <person name="Harland R.M."/>
            <person name="Gilchrist M.J."/>
            <person name="Hendrix D."/>
            <person name="Jurka J."/>
            <person name="Kapitonov V."/>
            <person name="Ovcharenko I."/>
            <person name="Putnam N.H."/>
            <person name="Shu S."/>
            <person name="Taher L."/>
            <person name="Blitz I.L."/>
            <person name="Blumberg B."/>
            <person name="Dichmann D.S."/>
            <person name="Dubchak I."/>
            <person name="Amaya E."/>
            <person name="Detter J.C."/>
            <person name="Fletcher R."/>
            <person name="Gerhard D.S."/>
            <person name="Goodstein D."/>
            <person name="Graves T."/>
            <person name="Grigoriev I.V."/>
            <person name="Grimwood J."/>
            <person name="Kawashima T."/>
            <person name="Lindquist E."/>
            <person name="Lucas S.M."/>
            <person name="Mead P.E."/>
            <person name="Mitros T."/>
            <person name="Ogino H."/>
            <person name="Ohta Y."/>
            <person name="Poliakov A.V."/>
            <person name="Pollet N."/>
            <person name="Robert J."/>
            <person name="Salamov A."/>
            <person name="Sater A.K."/>
            <person name="Schmutz J."/>
            <person name="Terry A."/>
            <person name="Vize P.D."/>
            <person name="Warren W.C."/>
            <person name="Wells D."/>
            <person name="Wills A."/>
            <person name="Wilson R.K."/>
            <person name="Zimmerman L.B."/>
            <person name="Zorn A.M."/>
            <person name="Grainger R."/>
            <person name="Grammer T."/>
            <person name="Khokha M.K."/>
            <person name="Richardson P.M."/>
            <person name="Rokhsar D.S."/>
        </authorList>
    </citation>
    <scope>NUCLEOTIDE SEQUENCE [LARGE SCALE GENOMIC DNA]</scope>
    <source>
        <strain evidence="15">Nigerian</strain>
    </source>
</reference>
<feature type="region of interest" description="Disordered" evidence="12">
    <location>
        <begin position="341"/>
        <end position="464"/>
    </location>
</feature>
<feature type="compositionally biased region" description="Basic and acidic residues" evidence="12">
    <location>
        <begin position="344"/>
        <end position="356"/>
    </location>
</feature>
<organism evidence="15">
    <name type="scientific">Xenopus tropicalis</name>
    <name type="common">Western clawed frog</name>
    <name type="synonym">Silurana tropicalis</name>
    <dbReference type="NCBI Taxonomy" id="8364"/>
    <lineage>
        <taxon>Eukaryota</taxon>
        <taxon>Metazoa</taxon>
        <taxon>Chordata</taxon>
        <taxon>Craniata</taxon>
        <taxon>Vertebrata</taxon>
        <taxon>Euteleostomi</taxon>
        <taxon>Amphibia</taxon>
        <taxon>Batrachia</taxon>
        <taxon>Anura</taxon>
        <taxon>Pipoidea</taxon>
        <taxon>Pipidae</taxon>
        <taxon>Xenopodinae</taxon>
        <taxon>Xenopus</taxon>
        <taxon>Silurana</taxon>
    </lineage>
</organism>
<dbReference type="Xenbase" id="XB-GENE-992676">
    <property type="gene designation" value="tmx4"/>
</dbReference>
<dbReference type="Pfam" id="PF00085">
    <property type="entry name" value="Thioredoxin"/>
    <property type="match status" value="1"/>
</dbReference>
<dbReference type="InParanoid" id="A0A6I8QIU7"/>
<evidence type="ECO:0000256" key="13">
    <source>
        <dbReference type="SAM" id="Phobius"/>
    </source>
</evidence>
<protein>
    <submittedName>
        <fullName evidence="15">Thioredoxin-related transmembrane protein 4</fullName>
    </submittedName>
</protein>
<keyword evidence="8 13" id="KW-1133">Transmembrane helix</keyword>
<dbReference type="GeneTree" id="ENSGT00940000160301"/>
<keyword evidence="3" id="KW-0597">Phosphoprotein</keyword>
<keyword evidence="4 13" id="KW-0812">Transmembrane</keyword>
<keyword evidence="6" id="KW-0256">Endoplasmic reticulum</keyword>
<dbReference type="InterPro" id="IPR013766">
    <property type="entry name" value="Thioredoxin_domain"/>
</dbReference>
<sequence length="464" mass="50796">MQIDSPLLKNYNSHSSCAVFIGRGIVVIVVRRPLGCPILALPTKRPILERLMLQCHLTAPCGTEHQGGCETHTHTRLCSTLQQPPPAALPDTGTRCTNMAACVRRESGAMVERTPAAPSRAALLLIAVVLWVPGECRGAQAESGVRAVTSTNWSALLEGEWMIKFYAPWCPACQQIQSAWESFAERSHALGVKVGKVDVTEEPGLSGRFFVTTLPTIFHAKDGVFRRYHGSRMVEDLQTFISEKKWEVIEPVAGWRSPSSILMSGMASLFQLSGWMRQLHNYFTGPLGIPAWGSYVIFVVATLFIGLLLGLILVLIVDCFCPSKAKYEVIREEVNEEDLANVEADPKVLPMEKEADNAANEEGSDNDNEEENGEEISNSSEDDSEKENSNEDDSEDSNEDDDEDVSDGDANNAQNVAKDSDEDSAVAGSEAEEDNITEMAPQSPPESESALRQRRSEATVDNGH</sequence>
<dbReference type="PROSITE" id="PS00194">
    <property type="entry name" value="THIOREDOXIN_1"/>
    <property type="match status" value="1"/>
</dbReference>
<evidence type="ECO:0000256" key="7">
    <source>
        <dbReference type="ARBA" id="ARBA00022982"/>
    </source>
</evidence>